<dbReference type="Proteomes" id="UP000235460">
    <property type="component" value="Unassembled WGS sequence"/>
</dbReference>
<evidence type="ECO:0000256" key="7">
    <source>
        <dbReference type="ARBA" id="ARBA00023136"/>
    </source>
</evidence>
<keyword evidence="6 8" id="KW-1133">Transmembrane helix</keyword>
<dbReference type="GO" id="GO:0009103">
    <property type="term" value="P:lipopolysaccharide biosynthetic process"/>
    <property type="evidence" value="ECO:0007669"/>
    <property type="project" value="UniProtKB-ARBA"/>
</dbReference>
<feature type="domain" description="Glycosyltransferase RgtA/B/C/D-like" evidence="9">
    <location>
        <begin position="64"/>
        <end position="188"/>
    </location>
</feature>
<evidence type="ECO:0000256" key="4">
    <source>
        <dbReference type="ARBA" id="ARBA00022679"/>
    </source>
</evidence>
<dbReference type="GO" id="GO:0005886">
    <property type="term" value="C:plasma membrane"/>
    <property type="evidence" value="ECO:0007669"/>
    <property type="project" value="UniProtKB-SubCell"/>
</dbReference>
<sequence length="231" mass="27204">MKDLFYKKRFPFLLIVSFYFLILFNWSIDLTSSDEGKNGYVVLNMLKTKDFLVPYYNCEPRLEKPPMLYWFGAINSSIFGINEFSLRLVSGISALGILIFIGLIVKEFFDKDIAWKSILIFLTLPHIWIEARSFTPEMLLNFFSIGSIYFFLKKKPNLGWLFLSFAVLTKGPVGIILPFAVVLFLRLTQRGFPIFSFLGIFLFLLSGGAWYIFMLYKFGYFYFYKFFFYEN</sequence>
<reference evidence="10 11" key="1">
    <citation type="submission" date="2018-01" db="EMBL/GenBank/DDBJ databases">
        <title>Metagenomic assembled genomes from two thermal pools in the Uzon Caldera, Kamchatka, Russia.</title>
        <authorList>
            <person name="Wilkins L."/>
            <person name="Ettinger C."/>
        </authorList>
    </citation>
    <scope>NUCLEOTIDE SEQUENCE [LARGE SCALE GENOMIC DNA]</scope>
    <source>
        <strain evidence="10">ZAV-08</strain>
    </source>
</reference>
<dbReference type="EMBL" id="PNIK01000106">
    <property type="protein sequence ID" value="PMP64965.1"/>
    <property type="molecule type" value="Genomic_DNA"/>
</dbReference>
<comment type="subcellular location">
    <subcellularLocation>
        <location evidence="1">Cell membrane</location>
        <topology evidence="1">Multi-pass membrane protein</topology>
    </subcellularLocation>
</comment>
<evidence type="ECO:0000313" key="10">
    <source>
        <dbReference type="EMBL" id="PMP64965.1"/>
    </source>
</evidence>
<proteinExistence type="predicted"/>
<feature type="non-terminal residue" evidence="10">
    <location>
        <position position="231"/>
    </location>
</feature>
<evidence type="ECO:0000256" key="5">
    <source>
        <dbReference type="ARBA" id="ARBA00022692"/>
    </source>
</evidence>
<evidence type="ECO:0000256" key="8">
    <source>
        <dbReference type="SAM" id="Phobius"/>
    </source>
</evidence>
<dbReference type="GO" id="GO:0016763">
    <property type="term" value="F:pentosyltransferase activity"/>
    <property type="evidence" value="ECO:0007669"/>
    <property type="project" value="TreeGrafter"/>
</dbReference>
<dbReference type="PANTHER" id="PTHR33908">
    <property type="entry name" value="MANNOSYLTRANSFERASE YKCB-RELATED"/>
    <property type="match status" value="1"/>
</dbReference>
<feature type="transmembrane region" description="Helical" evidence="8">
    <location>
        <begin position="159"/>
        <end position="185"/>
    </location>
</feature>
<evidence type="ECO:0000256" key="2">
    <source>
        <dbReference type="ARBA" id="ARBA00022475"/>
    </source>
</evidence>
<accession>A0A2N7PLN1</accession>
<dbReference type="Pfam" id="PF13231">
    <property type="entry name" value="PMT_2"/>
    <property type="match status" value="1"/>
</dbReference>
<organism evidence="10 11">
    <name type="scientific">Thermodesulfobacterium geofontis</name>
    <dbReference type="NCBI Taxonomy" id="1295609"/>
    <lineage>
        <taxon>Bacteria</taxon>
        <taxon>Pseudomonadati</taxon>
        <taxon>Thermodesulfobacteriota</taxon>
        <taxon>Thermodesulfobacteria</taxon>
        <taxon>Thermodesulfobacteriales</taxon>
        <taxon>Thermodesulfobacteriaceae</taxon>
        <taxon>Thermodesulfobacterium</taxon>
    </lineage>
</organism>
<evidence type="ECO:0000256" key="3">
    <source>
        <dbReference type="ARBA" id="ARBA00022676"/>
    </source>
</evidence>
<dbReference type="GO" id="GO:0010041">
    <property type="term" value="P:response to iron(III) ion"/>
    <property type="evidence" value="ECO:0007669"/>
    <property type="project" value="TreeGrafter"/>
</dbReference>
<feature type="transmembrane region" description="Helical" evidence="8">
    <location>
        <begin position="84"/>
        <end position="106"/>
    </location>
</feature>
<evidence type="ECO:0000259" key="9">
    <source>
        <dbReference type="Pfam" id="PF13231"/>
    </source>
</evidence>
<feature type="transmembrane region" description="Helical" evidence="8">
    <location>
        <begin position="191"/>
        <end position="216"/>
    </location>
</feature>
<keyword evidence="2" id="KW-1003">Cell membrane</keyword>
<dbReference type="AlphaFoldDB" id="A0A2N7PLN1"/>
<name>A0A2N7PLN1_9BACT</name>
<comment type="caution">
    <text evidence="10">The sequence shown here is derived from an EMBL/GenBank/DDBJ whole genome shotgun (WGS) entry which is preliminary data.</text>
</comment>
<gene>
    <name evidence="10" type="ORF">C0190_07370</name>
</gene>
<dbReference type="InterPro" id="IPR038731">
    <property type="entry name" value="RgtA/B/C-like"/>
</dbReference>
<evidence type="ECO:0000256" key="6">
    <source>
        <dbReference type="ARBA" id="ARBA00022989"/>
    </source>
</evidence>
<keyword evidence="3" id="KW-0328">Glycosyltransferase</keyword>
<keyword evidence="7 8" id="KW-0472">Membrane</keyword>
<keyword evidence="5 8" id="KW-0812">Transmembrane</keyword>
<evidence type="ECO:0000313" key="11">
    <source>
        <dbReference type="Proteomes" id="UP000235460"/>
    </source>
</evidence>
<protein>
    <recommendedName>
        <fullName evidence="9">Glycosyltransferase RgtA/B/C/D-like domain-containing protein</fullName>
    </recommendedName>
</protein>
<dbReference type="InterPro" id="IPR050297">
    <property type="entry name" value="LipidA_mod_glycosyltrf_83"/>
</dbReference>
<feature type="transmembrane region" description="Helical" evidence="8">
    <location>
        <begin position="12"/>
        <end position="28"/>
    </location>
</feature>
<dbReference type="PANTHER" id="PTHR33908:SF3">
    <property type="entry name" value="UNDECAPRENYL PHOSPHATE-ALPHA-4-AMINO-4-DEOXY-L-ARABINOSE ARABINOSYL TRANSFERASE"/>
    <property type="match status" value="1"/>
</dbReference>
<evidence type="ECO:0000256" key="1">
    <source>
        <dbReference type="ARBA" id="ARBA00004651"/>
    </source>
</evidence>
<keyword evidence="4" id="KW-0808">Transferase</keyword>